<feature type="compositionally biased region" description="Polar residues" evidence="3">
    <location>
        <begin position="1383"/>
        <end position="1397"/>
    </location>
</feature>
<feature type="region of interest" description="Disordered" evidence="3">
    <location>
        <begin position="433"/>
        <end position="484"/>
    </location>
</feature>
<feature type="region of interest" description="Disordered" evidence="3">
    <location>
        <begin position="1335"/>
        <end position="1397"/>
    </location>
</feature>
<feature type="compositionally biased region" description="Basic residues" evidence="3">
    <location>
        <begin position="134"/>
        <end position="147"/>
    </location>
</feature>
<keyword evidence="2" id="KW-0963">Cytoplasm</keyword>
<accession>A0AA38FVZ8</accession>
<dbReference type="GO" id="GO:2000601">
    <property type="term" value="P:positive regulation of Arp2/3 complex-mediated actin nucleation"/>
    <property type="evidence" value="ECO:0007669"/>
    <property type="project" value="TreeGrafter"/>
</dbReference>
<feature type="compositionally biased region" description="Low complexity" evidence="3">
    <location>
        <begin position="1371"/>
        <end position="1382"/>
    </location>
</feature>
<evidence type="ECO:0000313" key="5">
    <source>
        <dbReference type="Proteomes" id="UP000824469"/>
    </source>
</evidence>
<feature type="region of interest" description="Disordered" evidence="3">
    <location>
        <begin position="1168"/>
        <end position="1238"/>
    </location>
</feature>
<comment type="subcellular location">
    <subcellularLocation>
        <location evidence="2">Cytoplasm</location>
        <location evidence="2">Cytoskeleton</location>
    </subcellularLocation>
</comment>
<dbReference type="EMBL" id="JAHRHJ020000007">
    <property type="protein sequence ID" value="KAH9309808.1"/>
    <property type="molecule type" value="Genomic_DNA"/>
</dbReference>
<feature type="region of interest" description="Disordered" evidence="3">
    <location>
        <begin position="1007"/>
        <end position="1028"/>
    </location>
</feature>
<feature type="compositionally biased region" description="Polar residues" evidence="3">
    <location>
        <begin position="788"/>
        <end position="797"/>
    </location>
</feature>
<feature type="region of interest" description="Disordered" evidence="3">
    <location>
        <begin position="867"/>
        <end position="901"/>
    </location>
</feature>
<sequence length="1664" mass="183368">FAAEIFHDLHEEVMATAARGHRLMIRVQQLEAEFPSVEKALMFENSQLRFAYATGVDWHASIHNDQNHLTQGDLPRFILNSYEECRGPPRLFLLDKFDVAGAGACLKRYTDPSFFKMEWASTELMKAEKAQRDKKARRVKKKGRRRKNSDTADITPVNGRVRYSSLDLDHPKCVPNSLVNTSNQKLKSKEIYRSPLLKQRNERDHWRGPLNISSPQEDESMHEIFLGRYDKKLNSEHLNGAPVQDQMIGRQYMESPYKKSLSIEDAHESSSREWEEKPAVRVVHRVQMGDNLTTVSSTESQSSRIIAEVDTERIPQTLINAEQKDILIHDARKQEIIVIEDDVASEADNFMDALTTMESEMETDSESRTKQEVDSDINSEQKVTGRELHERHAQCSEFAKAEATAFYNCDSSDESSKVETLLGFFYNKPADVSSNAESTSNTMIPTSESDSANVDLSRRLDSGPLSLGTSKEDSSSAFDDGSSLSSEAHKNFQVPLDEKMHEINARCSEFTETKDFSLYNCDSSDKSSKGEKSSGFLNNNSAYVYSNGDSTSFPLNATSECAAADVDLNRRLYSEHISLGTSKEDLDSDFDNGSSFPSEALKNDQIPLDENMKNETGITAKEEIPNAIVVPLAVTDARSHAVSGNVENNNFENGKFSVFQSKDRTEAFANAAATAGMDDGEVPFRFPTFESSLLGIEELRTPHKKPAVASECFEGIVAADNLQISSPKVHKDEDYDDYLVSSNSNINESAGTFELGVGNENSAMQDNHKYIDLQTDDAQYEMAEPKSNGPSDTQIVSGPSCPESVGQTSFESDVNIEYSEYSAESVPQDSIHDEYIGSGTDSHLIGEQHCLDRCLDHVPVVKRATVVGENEEPPERACERETPKSIVKSQDSDLAGPKSTESTTLYVRPLNVPPQLHVHDSYQGDQVTGNYSSNVLLPEDSPVCSGVNLSATSDGTNLLEKVIGDDIPRKEVNIRSEEPVTLDSANVKFLLLACISDNSNRKELSNEFPSAETSINNGVLPDGSPHSRSMELCSGGGPFENGVNVESHSNLHLRAPTDLFSSPPSENSFSKKVHMDPPHSESDMQILHAIPPVKPNVTPHSRSISHCSDDGSFENNFDVESHGNLRLEVPTEVFGSLASANSFSEKDHMYSLHADSDMQILHAIPPVKPVGAEPHAESPKKIPNTEVHDSELSSPPLEHIKISFPPTSDSPLSMYSTSSDHVSGSPSLQGRQLSQRKADDLSSSFHLLPEPAIPLQWADANQNIRIMGSLSSHRQRKSSETLSDKMILQMRHTNDDSEDEGWKEFGKSSSEISHEFYDQSLEPTDGLAVFSGRTAVSDADTGSPGVLSTISRTISSSSETTRNSLPNLKCSSADAGSSSSHSRNISLGSSPRSLIISTPHSPVSIEETYHRNQALSSSQSPALESGASVQTYSTIDPHSECIWHEMQPPSPETFHKNEDLSESPSPAFELGAPVPTSTLEPNSECNYHADLSKSQFPAFDSVALVPTSTLETSSECNFHELPPPPPLPPLEWRMMKPRQIPSLPLLLGVEPPTPPALPPPLMMNSSIQDASPSLVPAVRKFSIERKDSLIEAIASHDKATLKKVPKKIHSISTKPLEDREELLEQIRTRSFNLRRTSVVKQNIPRPETNINVAAILEKANAIRQ</sequence>
<feature type="compositionally biased region" description="Polar residues" evidence="3">
    <location>
        <begin position="433"/>
        <end position="454"/>
    </location>
</feature>
<dbReference type="Proteomes" id="UP000824469">
    <property type="component" value="Unassembled WGS sequence"/>
</dbReference>
<name>A0AA38FVZ8_TAXCH</name>
<keyword evidence="2" id="KW-0206">Cytoskeleton</keyword>
<feature type="region of interest" description="Disordered" evidence="3">
    <location>
        <begin position="359"/>
        <end position="386"/>
    </location>
</feature>
<dbReference type="PANTHER" id="PTHR12902:SF1">
    <property type="entry name" value="WISKOTT-ALDRICH SYNDROME PROTEIN FAMILY MEMBER"/>
    <property type="match status" value="1"/>
</dbReference>
<feature type="compositionally biased region" description="Low complexity" evidence="3">
    <location>
        <begin position="475"/>
        <end position="484"/>
    </location>
</feature>
<dbReference type="GO" id="GO:0071933">
    <property type="term" value="F:Arp2/3 complex binding"/>
    <property type="evidence" value="ECO:0007669"/>
    <property type="project" value="TreeGrafter"/>
</dbReference>
<comment type="similarity">
    <text evidence="1 2">Belongs to the SCAR/WAVE family.</text>
</comment>
<dbReference type="PANTHER" id="PTHR12902">
    <property type="entry name" value="WASP-1"/>
    <property type="match status" value="1"/>
</dbReference>
<feature type="non-terminal residue" evidence="4">
    <location>
        <position position="1"/>
    </location>
</feature>
<dbReference type="InterPro" id="IPR028288">
    <property type="entry name" value="SCAR/WAVE_fam"/>
</dbReference>
<dbReference type="GO" id="GO:0003779">
    <property type="term" value="F:actin binding"/>
    <property type="evidence" value="ECO:0007669"/>
    <property type="project" value="UniProtKB-UniRule"/>
</dbReference>
<feature type="region of interest" description="Disordered" evidence="3">
    <location>
        <begin position="784"/>
        <end position="807"/>
    </location>
</feature>
<feature type="region of interest" description="Disordered" evidence="3">
    <location>
        <begin position="128"/>
        <end position="156"/>
    </location>
</feature>
<dbReference type="OMA" id="DMQILHA"/>
<feature type="compositionally biased region" description="Low complexity" evidence="3">
    <location>
        <begin position="1348"/>
        <end position="1364"/>
    </location>
</feature>
<evidence type="ECO:0000313" key="4">
    <source>
        <dbReference type="EMBL" id="KAH9309808.1"/>
    </source>
</evidence>
<comment type="function">
    <text evidence="2">Involved in regulation of actin and microtubule organization. Part of a WAVE complex that activates the Arp2/3 complex.</text>
</comment>
<evidence type="ECO:0000256" key="2">
    <source>
        <dbReference type="RuleBase" id="RU367034"/>
    </source>
</evidence>
<evidence type="ECO:0000256" key="1">
    <source>
        <dbReference type="ARBA" id="ARBA00006993"/>
    </source>
</evidence>
<keyword evidence="5" id="KW-1185">Reference proteome</keyword>
<reference evidence="4 5" key="1">
    <citation type="journal article" date="2021" name="Nat. Plants">
        <title>The Taxus genome provides insights into paclitaxel biosynthesis.</title>
        <authorList>
            <person name="Xiong X."/>
            <person name="Gou J."/>
            <person name="Liao Q."/>
            <person name="Li Y."/>
            <person name="Zhou Q."/>
            <person name="Bi G."/>
            <person name="Li C."/>
            <person name="Du R."/>
            <person name="Wang X."/>
            <person name="Sun T."/>
            <person name="Guo L."/>
            <person name="Liang H."/>
            <person name="Lu P."/>
            <person name="Wu Y."/>
            <person name="Zhang Z."/>
            <person name="Ro D.K."/>
            <person name="Shang Y."/>
            <person name="Huang S."/>
            <person name="Yan J."/>
        </authorList>
    </citation>
    <scope>NUCLEOTIDE SEQUENCE [LARGE SCALE GENOMIC DNA]</scope>
    <source>
        <strain evidence="4">Ta-2019</strain>
    </source>
</reference>
<feature type="non-terminal residue" evidence="4">
    <location>
        <position position="1664"/>
    </location>
</feature>
<dbReference type="GO" id="GO:0005856">
    <property type="term" value="C:cytoskeleton"/>
    <property type="evidence" value="ECO:0007669"/>
    <property type="project" value="UniProtKB-SubCell"/>
</dbReference>
<organism evidence="4 5">
    <name type="scientific">Taxus chinensis</name>
    <name type="common">Chinese yew</name>
    <name type="synonym">Taxus wallichiana var. chinensis</name>
    <dbReference type="NCBI Taxonomy" id="29808"/>
    <lineage>
        <taxon>Eukaryota</taxon>
        <taxon>Viridiplantae</taxon>
        <taxon>Streptophyta</taxon>
        <taxon>Embryophyta</taxon>
        <taxon>Tracheophyta</taxon>
        <taxon>Spermatophyta</taxon>
        <taxon>Pinopsida</taxon>
        <taxon>Pinidae</taxon>
        <taxon>Conifers II</taxon>
        <taxon>Cupressales</taxon>
        <taxon>Taxaceae</taxon>
        <taxon>Taxus</taxon>
    </lineage>
</organism>
<keyword evidence="2" id="KW-0009">Actin-binding</keyword>
<feature type="compositionally biased region" description="Polar residues" evidence="3">
    <location>
        <begin position="1059"/>
        <end position="1070"/>
    </location>
</feature>
<dbReference type="Gene3D" id="1.20.5.340">
    <property type="match status" value="1"/>
</dbReference>
<feature type="compositionally biased region" description="Polar residues" evidence="3">
    <location>
        <begin position="1205"/>
        <end position="1238"/>
    </location>
</feature>
<feature type="region of interest" description="Disordered" evidence="3">
    <location>
        <begin position="1059"/>
        <end position="1080"/>
    </location>
</feature>
<dbReference type="GO" id="GO:0030036">
    <property type="term" value="P:actin cytoskeleton organization"/>
    <property type="evidence" value="ECO:0007669"/>
    <property type="project" value="UniProtKB-UniRule"/>
</dbReference>
<protein>
    <recommendedName>
        <fullName evidence="2">Protein SCAR</fullName>
    </recommendedName>
    <alternativeName>
        <fullName evidence="2">Protein WAVE</fullName>
    </alternativeName>
</protein>
<feature type="compositionally biased region" description="Basic and acidic residues" evidence="3">
    <location>
        <begin position="873"/>
        <end position="883"/>
    </location>
</feature>
<dbReference type="Gene3D" id="6.10.280.150">
    <property type="match status" value="1"/>
</dbReference>
<comment type="caution">
    <text evidence="4">The sequence shown here is derived from an EMBL/GenBank/DDBJ whole genome shotgun (WGS) entry which is preliminary data.</text>
</comment>
<gene>
    <name evidence="4" type="ORF">KI387_037719</name>
</gene>
<dbReference type="GO" id="GO:0034237">
    <property type="term" value="F:protein kinase A regulatory subunit binding"/>
    <property type="evidence" value="ECO:0007669"/>
    <property type="project" value="TreeGrafter"/>
</dbReference>
<proteinExistence type="inferred from homology"/>
<evidence type="ECO:0000256" key="3">
    <source>
        <dbReference type="SAM" id="MobiDB-lite"/>
    </source>
</evidence>
<feature type="compositionally biased region" description="Polar residues" evidence="3">
    <location>
        <begin position="1007"/>
        <end position="1017"/>
    </location>
</feature>